<dbReference type="EMBL" id="JAACJP010000005">
    <property type="protein sequence ID" value="KAF5384208.1"/>
    <property type="molecule type" value="Genomic_DNA"/>
</dbReference>
<feature type="compositionally biased region" description="Low complexity" evidence="1">
    <location>
        <begin position="615"/>
        <end position="631"/>
    </location>
</feature>
<keyword evidence="3" id="KW-1185">Reference proteome</keyword>
<name>A0A8H5HIY5_9AGAR</name>
<evidence type="ECO:0000313" key="2">
    <source>
        <dbReference type="EMBL" id="KAF5384208.1"/>
    </source>
</evidence>
<feature type="compositionally biased region" description="Polar residues" evidence="1">
    <location>
        <begin position="632"/>
        <end position="642"/>
    </location>
</feature>
<feature type="compositionally biased region" description="Low complexity" evidence="1">
    <location>
        <begin position="512"/>
        <end position="552"/>
    </location>
</feature>
<proteinExistence type="predicted"/>
<feature type="region of interest" description="Disordered" evidence="1">
    <location>
        <begin position="1"/>
        <end position="105"/>
    </location>
</feature>
<dbReference type="OrthoDB" id="3071129at2759"/>
<feature type="region of interest" description="Disordered" evidence="1">
    <location>
        <begin position="441"/>
        <end position="751"/>
    </location>
</feature>
<feature type="compositionally biased region" description="Low complexity" evidence="1">
    <location>
        <begin position="172"/>
        <end position="184"/>
    </location>
</feature>
<feature type="compositionally biased region" description="Low complexity" evidence="1">
    <location>
        <begin position="644"/>
        <end position="655"/>
    </location>
</feature>
<evidence type="ECO:0000256" key="1">
    <source>
        <dbReference type="SAM" id="MobiDB-lite"/>
    </source>
</evidence>
<organism evidence="2 3">
    <name type="scientific">Tricholomella constricta</name>
    <dbReference type="NCBI Taxonomy" id="117010"/>
    <lineage>
        <taxon>Eukaryota</taxon>
        <taxon>Fungi</taxon>
        <taxon>Dikarya</taxon>
        <taxon>Basidiomycota</taxon>
        <taxon>Agaricomycotina</taxon>
        <taxon>Agaricomycetes</taxon>
        <taxon>Agaricomycetidae</taxon>
        <taxon>Agaricales</taxon>
        <taxon>Tricholomatineae</taxon>
        <taxon>Lyophyllaceae</taxon>
        <taxon>Tricholomella</taxon>
    </lineage>
</organism>
<accession>A0A8H5HIY5</accession>
<reference evidence="2 3" key="1">
    <citation type="journal article" date="2020" name="ISME J.">
        <title>Uncovering the hidden diversity of litter-decomposition mechanisms in mushroom-forming fungi.</title>
        <authorList>
            <person name="Floudas D."/>
            <person name="Bentzer J."/>
            <person name="Ahren D."/>
            <person name="Johansson T."/>
            <person name="Persson P."/>
            <person name="Tunlid A."/>
        </authorList>
    </citation>
    <scope>NUCLEOTIDE SEQUENCE [LARGE SCALE GENOMIC DNA]</scope>
    <source>
        <strain evidence="2 3">CBS 661.87</strain>
    </source>
</reference>
<feature type="compositionally biased region" description="Pro residues" evidence="1">
    <location>
        <begin position="656"/>
        <end position="671"/>
    </location>
</feature>
<evidence type="ECO:0000313" key="3">
    <source>
        <dbReference type="Proteomes" id="UP000565441"/>
    </source>
</evidence>
<feature type="compositionally biased region" description="Pro residues" evidence="1">
    <location>
        <begin position="28"/>
        <end position="58"/>
    </location>
</feature>
<feature type="compositionally biased region" description="Low complexity" evidence="1">
    <location>
        <begin position="687"/>
        <end position="707"/>
    </location>
</feature>
<protein>
    <submittedName>
        <fullName evidence="2">Uncharacterized protein</fullName>
    </submittedName>
</protein>
<dbReference type="AlphaFoldDB" id="A0A8H5HIY5"/>
<feature type="compositionally biased region" description="Polar residues" evidence="1">
    <location>
        <begin position="475"/>
        <end position="485"/>
    </location>
</feature>
<feature type="compositionally biased region" description="Basic and acidic residues" evidence="1">
    <location>
        <begin position="276"/>
        <end position="294"/>
    </location>
</feature>
<feature type="compositionally biased region" description="Low complexity" evidence="1">
    <location>
        <begin position="580"/>
        <end position="601"/>
    </location>
</feature>
<gene>
    <name evidence="2" type="ORF">D9615_003100</name>
</gene>
<dbReference type="Proteomes" id="UP000565441">
    <property type="component" value="Unassembled WGS sequence"/>
</dbReference>
<feature type="region of interest" description="Disordered" evidence="1">
    <location>
        <begin position="172"/>
        <end position="294"/>
    </location>
</feature>
<feature type="compositionally biased region" description="Low complexity" evidence="1">
    <location>
        <begin position="222"/>
        <end position="255"/>
    </location>
</feature>
<feature type="compositionally biased region" description="Low complexity" evidence="1">
    <location>
        <begin position="81"/>
        <end position="91"/>
    </location>
</feature>
<feature type="compositionally biased region" description="Acidic residues" evidence="1">
    <location>
        <begin position="451"/>
        <end position="460"/>
    </location>
</feature>
<sequence length="751" mass="79878">MDNGDGLRPRTLPKTMRPLDPLLIQSFPAPPSHIPTTPTSPNPPLSRPPTTPLPPVPGPSRISGHESLLLLSASRSRRSSRMSLASESSRPASPPRSPAHPHSIAFSISEELANNDFLKDVGDEDALLDIAVPPDMPTPRKHGHNESISDIDVRDILEAVLDVDDAHDAPALPRLRSAPRSAPRTLSVADPIDPHAMPTRSFTFPTPRKTIFHDDPPPRSSPSPDISTIISTTPRPVLRSRASSSASGPRSSDLPYVPYGAYGIYGDEPAEDDDDTRSWIDHDEYGKPLPPPRKDVWEKLERQLEGSESDASDSSLDLHTPLPHLMVRHGLLSPRSKLVATLNGRDSVASLASVTSTATNTTKGPLKDARDTHIRRTRHRDGRLLRGGIGLTTGLGWSDSEDEDAPSALTRRLSALNLSRRSSTASLPRSVSQVSLNSNLARSYSSRTQPEADDDGDVDEWGARRGTRARTPTRWSSHSLPSSVGGNKKDKARSTATGGPPTAWSKGRRSARTSNASSRSSAGSSAVTIPEASLTPSPSTASSASSSLLLTPVDLDPEMTISNKPGTLKREKSLPPLPPALRRSPGSSNLGGLSQLQLSRSTGPGQSFGFDTRPRTASASSVTAVRATVTPMKSTPAPTMMSTPRPLRLAQAPLLGAPPMPPPSSPLPSPLVLPRQGDRPAVPVPSVPSYAYSPSTRSPLPSRPTTPGEKPKPRTGTGMVYRSAGSTPSRMRVPSSVRPPHAAGTGRPIAL</sequence>
<comment type="caution">
    <text evidence="2">The sequence shown here is derived from an EMBL/GenBank/DDBJ whole genome shotgun (WGS) entry which is preliminary data.</text>
</comment>